<evidence type="ECO:0000313" key="2">
    <source>
        <dbReference type="EMBL" id="MPM51118.1"/>
    </source>
</evidence>
<reference evidence="2" key="1">
    <citation type="submission" date="2019-08" db="EMBL/GenBank/DDBJ databases">
        <authorList>
            <person name="Kucharzyk K."/>
            <person name="Murdoch R.W."/>
            <person name="Higgins S."/>
            <person name="Loffler F."/>
        </authorList>
    </citation>
    <scope>NUCLEOTIDE SEQUENCE</scope>
</reference>
<dbReference type="GO" id="GO:0010181">
    <property type="term" value="F:FMN binding"/>
    <property type="evidence" value="ECO:0007669"/>
    <property type="project" value="InterPro"/>
</dbReference>
<dbReference type="GO" id="GO:0016020">
    <property type="term" value="C:membrane"/>
    <property type="evidence" value="ECO:0007669"/>
    <property type="project" value="InterPro"/>
</dbReference>
<organism evidence="2">
    <name type="scientific">bioreactor metagenome</name>
    <dbReference type="NCBI Taxonomy" id="1076179"/>
    <lineage>
        <taxon>unclassified sequences</taxon>
        <taxon>metagenomes</taxon>
        <taxon>ecological metagenomes</taxon>
    </lineage>
</organism>
<gene>
    <name evidence="2" type="ORF">SDC9_97865</name>
</gene>
<dbReference type="Pfam" id="PF04205">
    <property type="entry name" value="FMN_bind"/>
    <property type="match status" value="1"/>
</dbReference>
<accession>A0A645AEI0</accession>
<dbReference type="EMBL" id="VSSQ01013270">
    <property type="protein sequence ID" value="MPM51118.1"/>
    <property type="molecule type" value="Genomic_DNA"/>
</dbReference>
<dbReference type="InterPro" id="IPR007329">
    <property type="entry name" value="FMN-bd"/>
</dbReference>
<sequence>MRFKKTKIFLCVLLVIIVSGLFIMTRGIKEGKTVEINSVDISKLEDGTYVGKYSKDRWTSEVEVSVKNKKIENIKVLSQPLTPDVSSELSEKIIEKQNVNVDVISGATVSSKAYLKSVENALNK</sequence>
<name>A0A645AEI0_9ZZZZ</name>
<comment type="caution">
    <text evidence="2">The sequence shown here is derived from an EMBL/GenBank/DDBJ whole genome shotgun (WGS) entry which is preliminary data.</text>
</comment>
<proteinExistence type="predicted"/>
<dbReference type="Gene3D" id="3.90.1010.20">
    <property type="match status" value="1"/>
</dbReference>
<evidence type="ECO:0000259" key="1">
    <source>
        <dbReference type="SMART" id="SM00900"/>
    </source>
</evidence>
<protein>
    <recommendedName>
        <fullName evidence="1">FMN-binding domain-containing protein</fullName>
    </recommendedName>
</protein>
<dbReference type="SMART" id="SM00900">
    <property type="entry name" value="FMN_bind"/>
    <property type="match status" value="1"/>
</dbReference>
<feature type="domain" description="FMN-binding" evidence="1">
    <location>
        <begin position="57"/>
        <end position="123"/>
    </location>
</feature>
<dbReference type="AlphaFoldDB" id="A0A645AEI0"/>